<gene>
    <name evidence="2" type="ORF">ACFOSU_02270</name>
</gene>
<dbReference type="RefSeq" id="WP_380686038.1">
    <property type="nucleotide sequence ID" value="NZ_JBHRSS010000001.1"/>
</dbReference>
<accession>A0ABV7EJ17</accession>
<sequence>MKRLIPILYLLLMPSAIWAAEPWYYGVWTVVGSDSPGISAMTTEEAKSWDGSVAHYTADIAEFRKNECSDPVYRSTEQSAAEFYDYYRFDPAKLGIDGKSIETIEVGCPDDWIQPGSKLLKVDSRTAYTSWDGVYFKLNKR</sequence>
<comment type="caution">
    <text evidence="2">The sequence shown here is derived from an EMBL/GenBank/DDBJ whole genome shotgun (WGS) entry which is preliminary data.</text>
</comment>
<feature type="chain" id="PRO_5045769737" evidence="1">
    <location>
        <begin position="20"/>
        <end position="141"/>
    </location>
</feature>
<keyword evidence="1" id="KW-0732">Signal</keyword>
<name>A0ABV7EJ17_9GAMM</name>
<proteinExistence type="predicted"/>
<reference evidence="3" key="1">
    <citation type="journal article" date="2019" name="Int. J. Syst. Evol. Microbiol.">
        <title>The Global Catalogue of Microorganisms (GCM) 10K type strain sequencing project: providing services to taxonomists for standard genome sequencing and annotation.</title>
        <authorList>
            <consortium name="The Broad Institute Genomics Platform"/>
            <consortium name="The Broad Institute Genome Sequencing Center for Infectious Disease"/>
            <person name="Wu L."/>
            <person name="Ma J."/>
        </authorList>
    </citation>
    <scope>NUCLEOTIDE SEQUENCE [LARGE SCALE GENOMIC DNA]</scope>
    <source>
        <strain evidence="3">KCTC 52640</strain>
    </source>
</reference>
<evidence type="ECO:0000256" key="1">
    <source>
        <dbReference type="SAM" id="SignalP"/>
    </source>
</evidence>
<evidence type="ECO:0000313" key="3">
    <source>
        <dbReference type="Proteomes" id="UP001595462"/>
    </source>
</evidence>
<evidence type="ECO:0000313" key="2">
    <source>
        <dbReference type="EMBL" id="MFC3102712.1"/>
    </source>
</evidence>
<feature type="signal peptide" evidence="1">
    <location>
        <begin position="1"/>
        <end position="19"/>
    </location>
</feature>
<organism evidence="2 3">
    <name type="scientific">Salinisphaera aquimarina</name>
    <dbReference type="NCBI Taxonomy" id="2094031"/>
    <lineage>
        <taxon>Bacteria</taxon>
        <taxon>Pseudomonadati</taxon>
        <taxon>Pseudomonadota</taxon>
        <taxon>Gammaproteobacteria</taxon>
        <taxon>Salinisphaerales</taxon>
        <taxon>Salinisphaeraceae</taxon>
        <taxon>Salinisphaera</taxon>
    </lineage>
</organism>
<dbReference type="EMBL" id="JBHRSS010000001">
    <property type="protein sequence ID" value="MFC3102712.1"/>
    <property type="molecule type" value="Genomic_DNA"/>
</dbReference>
<protein>
    <submittedName>
        <fullName evidence="2">Uncharacterized protein</fullName>
    </submittedName>
</protein>
<dbReference type="Proteomes" id="UP001595462">
    <property type="component" value="Unassembled WGS sequence"/>
</dbReference>
<keyword evidence="3" id="KW-1185">Reference proteome</keyword>